<proteinExistence type="predicted"/>
<accession>A0A670JQX8</accession>
<name>A0A670JQX8_PODMU</name>
<evidence type="ECO:0000313" key="2">
    <source>
        <dbReference type="Proteomes" id="UP000472272"/>
    </source>
</evidence>
<dbReference type="Ensembl" id="ENSPMRT00000028451.1">
    <property type="protein sequence ID" value="ENSPMRP00000026816.1"/>
    <property type="gene ID" value="ENSPMRG00000017330.1"/>
</dbReference>
<sequence>MLQPLMEIPRSFPSIFIVLCKEQKSHSCFQGGFPSALKGRCLQGRSELTMRNKGKNIKRQCKNSKTQFIYYHLRHGCSHDALVTLGPSLHRSSVV</sequence>
<evidence type="ECO:0000313" key="1">
    <source>
        <dbReference type="Ensembl" id="ENSPMRP00000026816.1"/>
    </source>
</evidence>
<reference evidence="1 2" key="1">
    <citation type="journal article" date="2019" name="Proc. Natl. Acad. Sci. U.S.A.">
        <title>Regulatory changes in pterin and carotenoid genes underlie balanced color polymorphisms in the wall lizard.</title>
        <authorList>
            <person name="Andrade P."/>
            <person name="Pinho C."/>
            <person name="Perez I de Lanuza G."/>
            <person name="Afonso S."/>
            <person name="Brejcha J."/>
            <person name="Rubin C.J."/>
            <person name="Wallerman O."/>
            <person name="Pereira P."/>
            <person name="Sabatino S.J."/>
            <person name="Bellati A."/>
            <person name="Pellitteri-Rosa D."/>
            <person name="Bosakova Z."/>
            <person name="Bunikis I."/>
            <person name="Carretero M.A."/>
            <person name="Feiner N."/>
            <person name="Marsik P."/>
            <person name="Pauperio F."/>
            <person name="Salvi D."/>
            <person name="Soler L."/>
            <person name="While G.M."/>
            <person name="Uller T."/>
            <person name="Font E."/>
            <person name="Andersson L."/>
            <person name="Carneiro M."/>
        </authorList>
    </citation>
    <scope>NUCLEOTIDE SEQUENCE</scope>
</reference>
<dbReference type="AlphaFoldDB" id="A0A670JQX8"/>
<organism evidence="1 2">
    <name type="scientific">Podarcis muralis</name>
    <name type="common">Wall lizard</name>
    <name type="synonym">Lacerta muralis</name>
    <dbReference type="NCBI Taxonomy" id="64176"/>
    <lineage>
        <taxon>Eukaryota</taxon>
        <taxon>Metazoa</taxon>
        <taxon>Chordata</taxon>
        <taxon>Craniata</taxon>
        <taxon>Vertebrata</taxon>
        <taxon>Euteleostomi</taxon>
        <taxon>Lepidosauria</taxon>
        <taxon>Squamata</taxon>
        <taxon>Bifurcata</taxon>
        <taxon>Unidentata</taxon>
        <taxon>Episquamata</taxon>
        <taxon>Laterata</taxon>
        <taxon>Lacertibaenia</taxon>
        <taxon>Lacertidae</taxon>
        <taxon>Podarcis</taxon>
    </lineage>
</organism>
<protein>
    <submittedName>
        <fullName evidence="1">Uncharacterized protein</fullName>
    </submittedName>
</protein>
<reference evidence="1" key="3">
    <citation type="submission" date="2025-09" db="UniProtKB">
        <authorList>
            <consortium name="Ensembl"/>
        </authorList>
    </citation>
    <scope>IDENTIFICATION</scope>
</reference>
<keyword evidence="2" id="KW-1185">Reference proteome</keyword>
<dbReference type="Proteomes" id="UP000472272">
    <property type="component" value="Chromosome 12"/>
</dbReference>
<reference evidence="1" key="2">
    <citation type="submission" date="2025-08" db="UniProtKB">
        <authorList>
            <consortium name="Ensembl"/>
        </authorList>
    </citation>
    <scope>IDENTIFICATION</scope>
</reference>